<comment type="caution">
    <text evidence="7">The sequence shown here is derived from an EMBL/GenBank/DDBJ whole genome shotgun (WGS) entry which is preliminary data.</text>
</comment>
<keyword evidence="3" id="KW-1133">Transmembrane helix</keyword>
<feature type="domain" description="NarX-like N-terminal" evidence="6">
    <location>
        <begin position="143"/>
        <end position="216"/>
    </location>
</feature>
<dbReference type="InterPro" id="IPR029095">
    <property type="entry name" value="NarX-like_N"/>
</dbReference>
<evidence type="ECO:0000256" key="5">
    <source>
        <dbReference type="SAM" id="SignalP"/>
    </source>
</evidence>
<dbReference type="AlphaFoldDB" id="A0A4Q7ZAZ7"/>
<accession>A0A4Q7ZAZ7</accession>
<gene>
    <name evidence="7" type="ORF">EV700_0715</name>
</gene>
<sequence length="264" mass="29453">MRIPILFRNSLITLLALIVCSPVFALTDAEAVNMSGLQRMLSQRTAKSWLMLGQGVKVLEAREQRAKSVALFDSNLQALKTYAPTPEIREALAKVEAVWTGYRNRIMAAPDKAEALKLLRQSDELLKLSEAAVKQIQDHSGVASARMVNVSGRQRMLSQRIARLYLTKSWGLDYEGLDKDFSTALAEYDAGLKTLSENPQNTAEITQGLIRVQGVWKFSRAGFALSKDELYVPTAICGATENLLKQMQAITKLYEVEMQRVAMR</sequence>
<feature type="domain" description="NarX-like N-terminal" evidence="6">
    <location>
        <begin position="26"/>
        <end position="121"/>
    </location>
</feature>
<reference evidence="7 8" key="1">
    <citation type="submission" date="2019-02" db="EMBL/GenBank/DDBJ databases">
        <title>Genomic Encyclopedia of Type Strains, Phase IV (KMG-IV): sequencing the most valuable type-strain genomes for metagenomic binning, comparative biology and taxonomic classification.</title>
        <authorList>
            <person name="Goeker M."/>
        </authorList>
    </citation>
    <scope>NUCLEOTIDE SEQUENCE [LARGE SCALE GENOMIC DNA]</scope>
    <source>
        <strain evidence="7 8">DSM 105135</strain>
    </source>
</reference>
<dbReference type="InterPro" id="IPR042295">
    <property type="entry name" value="NarX-like_N_sf"/>
</dbReference>
<evidence type="ECO:0000256" key="3">
    <source>
        <dbReference type="ARBA" id="ARBA00022989"/>
    </source>
</evidence>
<keyword evidence="4" id="KW-0472">Membrane</keyword>
<dbReference type="Proteomes" id="UP000292423">
    <property type="component" value="Unassembled WGS sequence"/>
</dbReference>
<evidence type="ECO:0000313" key="8">
    <source>
        <dbReference type="Proteomes" id="UP000292423"/>
    </source>
</evidence>
<dbReference type="EMBL" id="SHKX01000010">
    <property type="protein sequence ID" value="RZU47748.1"/>
    <property type="molecule type" value="Genomic_DNA"/>
</dbReference>
<dbReference type="RefSeq" id="WP_130410967.1">
    <property type="nucleotide sequence ID" value="NZ_SHKX01000010.1"/>
</dbReference>
<name>A0A4Q7ZAZ7_9GAMM</name>
<evidence type="ECO:0000256" key="2">
    <source>
        <dbReference type="ARBA" id="ARBA00022692"/>
    </source>
</evidence>
<evidence type="ECO:0000259" key="6">
    <source>
        <dbReference type="Pfam" id="PF13675"/>
    </source>
</evidence>
<feature type="signal peptide" evidence="5">
    <location>
        <begin position="1"/>
        <end position="25"/>
    </location>
</feature>
<dbReference type="GO" id="GO:0016020">
    <property type="term" value="C:membrane"/>
    <property type="evidence" value="ECO:0007669"/>
    <property type="project" value="UniProtKB-SubCell"/>
</dbReference>
<dbReference type="Pfam" id="PF13675">
    <property type="entry name" value="PilJ"/>
    <property type="match status" value="2"/>
</dbReference>
<organism evidence="7 8">
    <name type="scientific">Fluviicoccus keumensis</name>
    <dbReference type="NCBI Taxonomy" id="1435465"/>
    <lineage>
        <taxon>Bacteria</taxon>
        <taxon>Pseudomonadati</taxon>
        <taxon>Pseudomonadota</taxon>
        <taxon>Gammaproteobacteria</taxon>
        <taxon>Moraxellales</taxon>
        <taxon>Moraxellaceae</taxon>
        <taxon>Fluviicoccus</taxon>
    </lineage>
</organism>
<keyword evidence="5" id="KW-0732">Signal</keyword>
<proteinExistence type="predicted"/>
<dbReference type="Gene3D" id="1.20.120.960">
    <property type="entry name" value="Histidine kinase NarX, sensor domain"/>
    <property type="match status" value="1"/>
</dbReference>
<keyword evidence="8" id="KW-1185">Reference proteome</keyword>
<evidence type="ECO:0000313" key="7">
    <source>
        <dbReference type="EMBL" id="RZU47748.1"/>
    </source>
</evidence>
<protein>
    <submittedName>
        <fullName evidence="7">PilJ/NarX-like methyl-accepting chemotaxis transducer</fullName>
    </submittedName>
</protein>
<dbReference type="OrthoDB" id="952521at2"/>
<comment type="subcellular location">
    <subcellularLocation>
        <location evidence="1">Membrane</location>
        <topology evidence="1">Multi-pass membrane protein</topology>
    </subcellularLocation>
</comment>
<evidence type="ECO:0000256" key="4">
    <source>
        <dbReference type="ARBA" id="ARBA00023136"/>
    </source>
</evidence>
<evidence type="ECO:0000256" key="1">
    <source>
        <dbReference type="ARBA" id="ARBA00004141"/>
    </source>
</evidence>
<feature type="chain" id="PRO_5020385374" evidence="5">
    <location>
        <begin position="26"/>
        <end position="264"/>
    </location>
</feature>
<keyword evidence="2" id="KW-0812">Transmembrane</keyword>